<evidence type="ECO:0000313" key="3">
    <source>
        <dbReference type="Proteomes" id="UP001199070"/>
    </source>
</evidence>
<dbReference type="AlphaFoldDB" id="A0AAW4TLB9"/>
<feature type="region of interest" description="Disordered" evidence="1">
    <location>
        <begin position="118"/>
        <end position="139"/>
    </location>
</feature>
<dbReference type="EMBL" id="JAIZTC010000008">
    <property type="protein sequence ID" value="MCA8382532.1"/>
    <property type="molecule type" value="Genomic_DNA"/>
</dbReference>
<dbReference type="RefSeq" id="WP_226135187.1">
    <property type="nucleotide sequence ID" value="NZ_JAIZTC010000008.1"/>
</dbReference>
<sequence length="207" mass="20341">MAIIGTLPVSLQNGTNADASQVMSDLNFIVNQVNANANPLGTLTAPAGTSMAFQQATAPAGWVAQTGAAFSDAFLRCITPSSFANTGGSNSASSLILGSLTSDGHALTVAELAVHSHSDSGHAHGTTDPGHLHGPGAGSAFFTNTGGGNFGGGATVIGLASTTGAASTGVTVNPGNANIQNTGSGAAHTHTITPQCRYVDQIIAVKS</sequence>
<accession>A0AAW4TLB9</accession>
<proteinExistence type="predicted"/>
<gene>
    <name evidence="2" type="ORF">LGN22_26865</name>
</gene>
<evidence type="ECO:0000313" key="2">
    <source>
        <dbReference type="EMBL" id="MCA8382532.1"/>
    </source>
</evidence>
<protein>
    <recommendedName>
        <fullName evidence="4">Phage tail collar domain-containing protein</fullName>
    </recommendedName>
</protein>
<evidence type="ECO:0008006" key="4">
    <source>
        <dbReference type="Google" id="ProtNLM"/>
    </source>
</evidence>
<organism evidence="2 3">
    <name type="scientific">Burkholderia cenocepacia</name>
    <dbReference type="NCBI Taxonomy" id="95486"/>
    <lineage>
        <taxon>Bacteria</taxon>
        <taxon>Pseudomonadati</taxon>
        <taxon>Pseudomonadota</taxon>
        <taxon>Betaproteobacteria</taxon>
        <taxon>Burkholderiales</taxon>
        <taxon>Burkholderiaceae</taxon>
        <taxon>Burkholderia</taxon>
        <taxon>Burkholderia cepacia complex</taxon>
    </lineage>
</organism>
<evidence type="ECO:0000256" key="1">
    <source>
        <dbReference type="SAM" id="MobiDB-lite"/>
    </source>
</evidence>
<dbReference type="Proteomes" id="UP001199070">
    <property type="component" value="Unassembled WGS sequence"/>
</dbReference>
<comment type="caution">
    <text evidence="2">The sequence shown here is derived from an EMBL/GenBank/DDBJ whole genome shotgun (WGS) entry which is preliminary data.</text>
</comment>
<name>A0AAW4TLB9_9BURK</name>
<reference evidence="2" key="1">
    <citation type="submission" date="2023-08" db="EMBL/GenBank/DDBJ databases">
        <title>A collection of bacterial strains from the Burkholderia cepacia Research Laboratory and Repository.</title>
        <authorList>
            <person name="Lipuma J."/>
            <person name="Spilker T."/>
        </authorList>
    </citation>
    <scope>NUCLEOTIDE SEQUENCE</scope>
    <source>
        <strain evidence="2">AU0862</strain>
    </source>
</reference>